<evidence type="ECO:0000256" key="5">
    <source>
        <dbReference type="ARBA" id="ARBA00022679"/>
    </source>
</evidence>
<dbReference type="HAMAP" id="MF_00111">
    <property type="entry name" value="MurA"/>
    <property type="match status" value="1"/>
</dbReference>
<evidence type="ECO:0000256" key="12">
    <source>
        <dbReference type="HAMAP-Rule" id="MF_00111"/>
    </source>
</evidence>
<reference evidence="14" key="1">
    <citation type="submission" date="2020-08" db="EMBL/GenBank/DDBJ databases">
        <title>Genome public.</title>
        <authorList>
            <person name="Liu C."/>
            <person name="Sun Q."/>
        </authorList>
    </citation>
    <scope>NUCLEOTIDE SEQUENCE</scope>
    <source>
        <strain evidence="14">NSJ-50</strain>
    </source>
</reference>
<feature type="active site" description="Proton donor" evidence="12">
    <location>
        <position position="116"/>
    </location>
</feature>
<dbReference type="InterPro" id="IPR036968">
    <property type="entry name" value="Enolpyruvate_Tfrase_sf"/>
</dbReference>
<feature type="binding site" evidence="12">
    <location>
        <begin position="121"/>
        <end position="125"/>
    </location>
    <ligand>
        <name>UDP-N-acetyl-alpha-D-glucosamine</name>
        <dbReference type="ChEBI" id="CHEBI:57705"/>
    </ligand>
</feature>
<evidence type="ECO:0000256" key="8">
    <source>
        <dbReference type="ARBA" id="ARBA00023306"/>
    </source>
</evidence>
<accession>A0A926FBY5</accession>
<feature type="binding site" evidence="12">
    <location>
        <position position="305"/>
    </location>
    <ligand>
        <name>UDP-N-acetyl-alpha-D-glucosamine</name>
        <dbReference type="ChEBI" id="CHEBI:57705"/>
    </ligand>
</feature>
<dbReference type="PANTHER" id="PTHR43783:SF1">
    <property type="entry name" value="UDP-N-ACETYLGLUCOSAMINE 1-CARBOXYVINYLTRANSFERASE"/>
    <property type="match status" value="1"/>
</dbReference>
<dbReference type="GO" id="GO:0005737">
    <property type="term" value="C:cytoplasm"/>
    <property type="evidence" value="ECO:0007669"/>
    <property type="project" value="UniProtKB-SubCell"/>
</dbReference>
<dbReference type="SUPFAM" id="SSF55205">
    <property type="entry name" value="EPT/RTPC-like"/>
    <property type="match status" value="1"/>
</dbReference>
<dbReference type="PANTHER" id="PTHR43783">
    <property type="entry name" value="UDP-N-ACETYLGLUCOSAMINE 1-CARBOXYVINYLTRANSFERASE"/>
    <property type="match status" value="1"/>
</dbReference>
<keyword evidence="7 12" id="KW-0573">Peptidoglycan synthesis</keyword>
<dbReference type="Pfam" id="PF00275">
    <property type="entry name" value="EPSP_synthase"/>
    <property type="match status" value="1"/>
</dbReference>
<evidence type="ECO:0000256" key="9">
    <source>
        <dbReference type="ARBA" id="ARBA00023316"/>
    </source>
</evidence>
<evidence type="ECO:0000256" key="4">
    <source>
        <dbReference type="ARBA" id="ARBA00022618"/>
    </source>
</evidence>
<evidence type="ECO:0000313" key="15">
    <source>
        <dbReference type="Proteomes" id="UP000647416"/>
    </source>
</evidence>
<dbReference type="GO" id="GO:0071555">
    <property type="term" value="P:cell wall organization"/>
    <property type="evidence" value="ECO:0007669"/>
    <property type="project" value="UniProtKB-KW"/>
</dbReference>
<dbReference type="NCBIfam" id="TIGR01072">
    <property type="entry name" value="murA"/>
    <property type="match status" value="1"/>
</dbReference>
<evidence type="ECO:0000256" key="11">
    <source>
        <dbReference type="ARBA" id="ARBA00047527"/>
    </source>
</evidence>
<keyword evidence="6 12" id="KW-0133">Cell shape</keyword>
<gene>
    <name evidence="12 14" type="primary">murA</name>
    <name evidence="14" type="ORF">H8706_06225</name>
</gene>
<feature type="binding site" evidence="12">
    <location>
        <position position="327"/>
    </location>
    <ligand>
        <name>UDP-N-acetyl-alpha-D-glucosamine</name>
        <dbReference type="ChEBI" id="CHEBI:57705"/>
    </ligand>
</feature>
<dbReference type="GO" id="GO:0008760">
    <property type="term" value="F:UDP-N-acetylglucosamine 1-carboxyvinyltransferase activity"/>
    <property type="evidence" value="ECO:0007669"/>
    <property type="project" value="UniProtKB-UniRule"/>
</dbReference>
<evidence type="ECO:0000313" key="14">
    <source>
        <dbReference type="EMBL" id="MBC8596462.1"/>
    </source>
</evidence>
<dbReference type="GO" id="GO:0008360">
    <property type="term" value="P:regulation of cell shape"/>
    <property type="evidence" value="ECO:0007669"/>
    <property type="project" value="UniProtKB-KW"/>
</dbReference>
<sequence>MDYIKITGGKPLCGSICVQGSKNAVLPSLAAAILNKGTTVLHNCPNLSDVKVTLEILKFLGCKIKRENDTVTVDASVITNNYIPNELMNKMRSSIIFMGAIIARAGEASMSFPGGCELGPRPIDLHLKALKTLGVEIEESHGYINCRLKKMQNKSVHLDFPSVGATENIMLFASLSNGKTTICNAAREPEIEDLQNFLNDMGAKISGAGSSNIEIEGVESFHDCEHTVISDRIAAATYLCGTAVSGGETELENVCPEHFCAVTSALAECGAKIKTGEDKIYIKAPEVINKIDIIRTMPYPGFPTDAQSVMMSVLAYANGTSIIKENIFEQRFKTAGELAKMGADISVDGKVAVIKGVKSLTGASVYACDLRSGAALVVASLAANGESRVYNTHFIDRGYQSLAEDFKNLGADIERIYQ</sequence>
<dbReference type="Proteomes" id="UP000647416">
    <property type="component" value="Unassembled WGS sequence"/>
</dbReference>
<comment type="catalytic activity">
    <reaction evidence="11 12">
        <text>phosphoenolpyruvate + UDP-N-acetyl-alpha-D-glucosamine = UDP-N-acetyl-3-O-(1-carboxyvinyl)-alpha-D-glucosamine + phosphate</text>
        <dbReference type="Rhea" id="RHEA:18681"/>
        <dbReference type="ChEBI" id="CHEBI:43474"/>
        <dbReference type="ChEBI" id="CHEBI:57705"/>
        <dbReference type="ChEBI" id="CHEBI:58702"/>
        <dbReference type="ChEBI" id="CHEBI:68483"/>
        <dbReference type="EC" id="2.5.1.7"/>
    </reaction>
</comment>
<dbReference type="GO" id="GO:0019277">
    <property type="term" value="P:UDP-N-acetylgalactosamine biosynthetic process"/>
    <property type="evidence" value="ECO:0007669"/>
    <property type="project" value="InterPro"/>
</dbReference>
<name>A0A926FBY5_9FIRM</name>
<evidence type="ECO:0000256" key="7">
    <source>
        <dbReference type="ARBA" id="ARBA00022984"/>
    </source>
</evidence>
<dbReference type="RefSeq" id="WP_262431928.1">
    <property type="nucleotide sequence ID" value="NZ_JACRTE010000005.1"/>
</dbReference>
<evidence type="ECO:0000256" key="2">
    <source>
        <dbReference type="ARBA" id="ARBA00004752"/>
    </source>
</evidence>
<dbReference type="AlphaFoldDB" id="A0A926FBY5"/>
<keyword evidence="3 12" id="KW-0963">Cytoplasm</keyword>
<dbReference type="EC" id="2.5.1.7" evidence="12"/>
<comment type="pathway">
    <text evidence="2 12">Cell wall biogenesis; peptidoglycan biosynthesis.</text>
</comment>
<keyword evidence="8 12" id="KW-0131">Cell cycle</keyword>
<evidence type="ECO:0000256" key="3">
    <source>
        <dbReference type="ARBA" id="ARBA00022490"/>
    </source>
</evidence>
<comment type="caution">
    <text evidence="14">The sequence shown here is derived from an EMBL/GenBank/DDBJ whole genome shotgun (WGS) entry which is preliminary data.</text>
</comment>
<dbReference type="NCBIfam" id="NF006873">
    <property type="entry name" value="PRK09369.1"/>
    <property type="match status" value="1"/>
</dbReference>
<keyword evidence="12" id="KW-0670">Pyruvate</keyword>
<evidence type="ECO:0000256" key="6">
    <source>
        <dbReference type="ARBA" id="ARBA00022960"/>
    </source>
</evidence>
<dbReference type="GO" id="GO:0051301">
    <property type="term" value="P:cell division"/>
    <property type="evidence" value="ECO:0007669"/>
    <property type="project" value="UniProtKB-KW"/>
</dbReference>
<dbReference type="InterPro" id="IPR013792">
    <property type="entry name" value="RNA3'P_cycl/enolpyr_Trfase_a/b"/>
</dbReference>
<dbReference type="GO" id="GO:0009252">
    <property type="term" value="P:peptidoglycan biosynthetic process"/>
    <property type="evidence" value="ECO:0007669"/>
    <property type="project" value="UniProtKB-UniRule"/>
</dbReference>
<protein>
    <recommendedName>
        <fullName evidence="12">UDP-N-acetylglucosamine 1-carboxyvinyltransferase</fullName>
        <ecNumber evidence="12">2.5.1.7</ecNumber>
    </recommendedName>
    <alternativeName>
        <fullName evidence="12">Enoylpyruvate transferase</fullName>
    </alternativeName>
    <alternativeName>
        <fullName evidence="12">UDP-N-acetylglucosamine enolpyruvyl transferase</fullName>
        <shortName evidence="12">EPT</shortName>
    </alternativeName>
</protein>
<dbReference type="EMBL" id="JACRTE010000005">
    <property type="protein sequence ID" value="MBC8596462.1"/>
    <property type="molecule type" value="Genomic_DNA"/>
</dbReference>
<feature type="domain" description="Enolpyruvate transferase" evidence="13">
    <location>
        <begin position="7"/>
        <end position="404"/>
    </location>
</feature>
<comment type="caution">
    <text evidence="12">Lacks conserved residue(s) required for the propagation of feature annotation.</text>
</comment>
<dbReference type="Gene3D" id="3.65.10.10">
    <property type="entry name" value="Enolpyruvate transferase domain"/>
    <property type="match status" value="2"/>
</dbReference>
<evidence type="ECO:0000256" key="1">
    <source>
        <dbReference type="ARBA" id="ARBA00004496"/>
    </source>
</evidence>
<feature type="binding site" evidence="12">
    <location>
        <position position="92"/>
    </location>
    <ligand>
        <name>UDP-N-acetyl-alpha-D-glucosamine</name>
        <dbReference type="ChEBI" id="CHEBI:57705"/>
    </ligand>
</feature>
<comment type="subcellular location">
    <subcellularLocation>
        <location evidence="1 12">Cytoplasm</location>
    </subcellularLocation>
</comment>
<keyword evidence="4 12" id="KW-0132">Cell division</keyword>
<feature type="binding site" evidence="12">
    <location>
        <begin position="22"/>
        <end position="23"/>
    </location>
    <ligand>
        <name>phosphoenolpyruvate</name>
        <dbReference type="ChEBI" id="CHEBI:58702"/>
    </ligand>
</feature>
<keyword evidence="15" id="KW-1185">Reference proteome</keyword>
<dbReference type="InterPro" id="IPR005750">
    <property type="entry name" value="UDP_GlcNAc_COvinyl_MurA"/>
</dbReference>
<proteinExistence type="inferred from homology"/>
<feature type="modified residue" description="2-(S-cysteinyl)pyruvic acid O-phosphothioketal" evidence="12">
    <location>
        <position position="116"/>
    </location>
</feature>
<evidence type="ECO:0000259" key="13">
    <source>
        <dbReference type="Pfam" id="PF00275"/>
    </source>
</evidence>
<keyword evidence="9 12" id="KW-0961">Cell wall biogenesis/degradation</keyword>
<comment type="function">
    <text evidence="12">Cell wall formation. Adds enolpyruvyl to UDP-N-acetylglucosamine.</text>
</comment>
<dbReference type="CDD" id="cd01555">
    <property type="entry name" value="UdpNAET"/>
    <property type="match status" value="1"/>
</dbReference>
<keyword evidence="5 12" id="KW-0808">Transferase</keyword>
<dbReference type="InterPro" id="IPR001986">
    <property type="entry name" value="Enolpyruvate_Tfrase_dom"/>
</dbReference>
<comment type="similarity">
    <text evidence="10 12">Belongs to the EPSP synthase family. MurA subfamily.</text>
</comment>
<dbReference type="InterPro" id="IPR050068">
    <property type="entry name" value="MurA_subfamily"/>
</dbReference>
<organism evidence="14 15">
    <name type="scientific">Qingrenia yutianensis</name>
    <dbReference type="NCBI Taxonomy" id="2763676"/>
    <lineage>
        <taxon>Bacteria</taxon>
        <taxon>Bacillati</taxon>
        <taxon>Bacillota</taxon>
        <taxon>Clostridia</taxon>
        <taxon>Eubacteriales</taxon>
        <taxon>Oscillospiraceae</taxon>
        <taxon>Qingrenia</taxon>
    </lineage>
</organism>
<evidence type="ECO:0000256" key="10">
    <source>
        <dbReference type="ARBA" id="ARBA00038367"/>
    </source>
</evidence>